<evidence type="ECO:0000256" key="3">
    <source>
        <dbReference type="ARBA" id="ARBA00022448"/>
    </source>
</evidence>
<dbReference type="CDD" id="cd19990">
    <property type="entry name" value="PBP1_GABAb_receptor_plant"/>
    <property type="match status" value="1"/>
</dbReference>
<dbReference type="FunFam" id="3.40.50.2300:FF:000081">
    <property type="entry name" value="Glutamate receptor"/>
    <property type="match status" value="1"/>
</dbReference>
<dbReference type="InterPro" id="IPR019594">
    <property type="entry name" value="Glu/Gly-bd"/>
</dbReference>
<dbReference type="AlphaFoldDB" id="A0A9Q1JZ29"/>
<keyword evidence="14" id="KW-1015">Disulfide bond</keyword>
<feature type="region of interest" description="Disordered" evidence="15">
    <location>
        <begin position="878"/>
        <end position="926"/>
    </location>
</feature>
<evidence type="ECO:0000256" key="4">
    <source>
        <dbReference type="ARBA" id="ARBA00022692"/>
    </source>
</evidence>
<dbReference type="InterPro" id="IPR001320">
    <property type="entry name" value="Iontro_rcpt_C"/>
</dbReference>
<keyword evidence="3 13" id="KW-0813">Transport</keyword>
<comment type="function">
    <text evidence="13">Glutamate-gated receptor that probably acts as non-selective cation channel.</text>
</comment>
<organism evidence="19 20">
    <name type="scientific">Carnegiea gigantea</name>
    <dbReference type="NCBI Taxonomy" id="171969"/>
    <lineage>
        <taxon>Eukaryota</taxon>
        <taxon>Viridiplantae</taxon>
        <taxon>Streptophyta</taxon>
        <taxon>Embryophyta</taxon>
        <taxon>Tracheophyta</taxon>
        <taxon>Spermatophyta</taxon>
        <taxon>Magnoliopsida</taxon>
        <taxon>eudicotyledons</taxon>
        <taxon>Gunneridae</taxon>
        <taxon>Pentapetalae</taxon>
        <taxon>Caryophyllales</taxon>
        <taxon>Cactineae</taxon>
        <taxon>Cactaceae</taxon>
        <taxon>Cactoideae</taxon>
        <taxon>Echinocereeae</taxon>
        <taxon>Carnegiea</taxon>
    </lineage>
</organism>
<keyword evidence="9 13" id="KW-0675">Receptor</keyword>
<evidence type="ECO:0000256" key="5">
    <source>
        <dbReference type="ARBA" id="ARBA00022729"/>
    </source>
</evidence>
<dbReference type="FunFam" id="3.40.190.10:FF:000175">
    <property type="entry name" value="Glutamate receptor"/>
    <property type="match status" value="1"/>
</dbReference>
<evidence type="ECO:0000256" key="17">
    <source>
        <dbReference type="SAM" id="SignalP"/>
    </source>
</evidence>
<evidence type="ECO:0000256" key="10">
    <source>
        <dbReference type="ARBA" id="ARBA00023180"/>
    </source>
</evidence>
<feature type="domain" description="Ionotropic glutamate receptor C-terminal" evidence="18">
    <location>
        <begin position="466"/>
        <end position="804"/>
    </location>
</feature>
<feature type="transmembrane region" description="Helical" evidence="16">
    <location>
        <begin position="648"/>
        <end position="672"/>
    </location>
</feature>
<evidence type="ECO:0000256" key="16">
    <source>
        <dbReference type="SAM" id="Phobius"/>
    </source>
</evidence>
<dbReference type="EMBL" id="JAKOGI010000531">
    <property type="protein sequence ID" value="KAJ8433554.1"/>
    <property type="molecule type" value="Genomic_DNA"/>
</dbReference>
<dbReference type="GO" id="GO:0004930">
    <property type="term" value="F:G protein-coupled receptor activity"/>
    <property type="evidence" value="ECO:0007669"/>
    <property type="project" value="InterPro"/>
</dbReference>
<evidence type="ECO:0000256" key="15">
    <source>
        <dbReference type="SAM" id="MobiDB-lite"/>
    </source>
</evidence>
<evidence type="ECO:0000256" key="1">
    <source>
        <dbReference type="ARBA" id="ARBA00004141"/>
    </source>
</evidence>
<keyword evidence="11 13" id="KW-1071">Ligand-gated ion channel</keyword>
<dbReference type="InterPro" id="IPR044440">
    <property type="entry name" value="GABAb_receptor_plant_PBP1"/>
</dbReference>
<evidence type="ECO:0000256" key="2">
    <source>
        <dbReference type="ARBA" id="ARBA00008685"/>
    </source>
</evidence>
<dbReference type="OrthoDB" id="5984008at2759"/>
<feature type="transmembrane region" description="Helical" evidence="16">
    <location>
        <begin position="588"/>
        <end position="606"/>
    </location>
</feature>
<evidence type="ECO:0000256" key="12">
    <source>
        <dbReference type="ARBA" id="ARBA00023303"/>
    </source>
</evidence>
<dbReference type="InterPro" id="IPR001828">
    <property type="entry name" value="ANF_lig-bd_rcpt"/>
</dbReference>
<dbReference type="Gene3D" id="3.40.50.2300">
    <property type="match status" value="2"/>
</dbReference>
<evidence type="ECO:0000313" key="19">
    <source>
        <dbReference type="EMBL" id="KAJ8433554.1"/>
    </source>
</evidence>
<dbReference type="InterPro" id="IPR017103">
    <property type="entry name" value="Iontropic_Glu_rcpt_pln"/>
</dbReference>
<dbReference type="SUPFAM" id="SSF53822">
    <property type="entry name" value="Periplasmic binding protein-like I"/>
    <property type="match status" value="1"/>
</dbReference>
<dbReference type="GO" id="GO:0015276">
    <property type="term" value="F:ligand-gated monoatomic ion channel activity"/>
    <property type="evidence" value="ECO:0007669"/>
    <property type="project" value="InterPro"/>
</dbReference>
<evidence type="ECO:0000256" key="6">
    <source>
        <dbReference type="ARBA" id="ARBA00022989"/>
    </source>
</evidence>
<protein>
    <recommendedName>
        <fullName evidence="13">Glutamate receptor</fullName>
    </recommendedName>
</protein>
<keyword evidence="10" id="KW-0325">Glycoprotein</keyword>
<name>A0A9Q1JZ29_9CARY</name>
<dbReference type="PRINTS" id="PR00248">
    <property type="entry name" value="GPCRMGR"/>
</dbReference>
<accession>A0A9Q1JZ29</accession>
<dbReference type="Gene3D" id="3.40.190.10">
    <property type="entry name" value="Periplasmic binding protein-like II"/>
    <property type="match status" value="2"/>
</dbReference>
<comment type="subcellular location">
    <subcellularLocation>
        <location evidence="1">Membrane</location>
        <topology evidence="1">Multi-pass membrane protein</topology>
    </subcellularLocation>
</comment>
<dbReference type="Gene3D" id="1.10.287.70">
    <property type="match status" value="1"/>
</dbReference>
<evidence type="ECO:0000256" key="13">
    <source>
        <dbReference type="PIRNR" id="PIRNR037090"/>
    </source>
</evidence>
<feature type="chain" id="PRO_5040232773" description="Glutamate receptor" evidence="17">
    <location>
        <begin position="23"/>
        <end position="926"/>
    </location>
</feature>
<keyword evidence="12 13" id="KW-0407">Ion channel</keyword>
<evidence type="ECO:0000259" key="18">
    <source>
        <dbReference type="SMART" id="SM00079"/>
    </source>
</evidence>
<feature type="signal peptide" evidence="17">
    <location>
        <begin position="1"/>
        <end position="22"/>
    </location>
</feature>
<dbReference type="PRINTS" id="PR01176">
    <property type="entry name" value="GABABRECEPTR"/>
</dbReference>
<comment type="similarity">
    <text evidence="2 13">Belongs to the glutamate-gated ion channel (TC 1.A.10.1) family.</text>
</comment>
<keyword evidence="7 13" id="KW-0406">Ion transport</keyword>
<dbReference type="GO" id="GO:0009611">
    <property type="term" value="P:response to wounding"/>
    <property type="evidence" value="ECO:0007669"/>
    <property type="project" value="UniProtKB-ARBA"/>
</dbReference>
<keyword evidence="6 16" id="KW-1133">Transmembrane helix</keyword>
<dbReference type="InterPro" id="IPR015683">
    <property type="entry name" value="Ionotropic_Glu_rcpt"/>
</dbReference>
<dbReference type="PANTHER" id="PTHR18966">
    <property type="entry name" value="IONOTROPIC GLUTAMATE RECEPTOR"/>
    <property type="match status" value="1"/>
</dbReference>
<sequence length="926" mass="102430">MRLWLLPLFVCFLSLSLNGADSASRPAVINVGALFNFNSTIGRVAKIAIEEAVNEVNSNTTILHGTKLNIIQRNSICNGFLGFVQAMHLLGNEVVAILGPQSSVVTHIVSPVATQLQVPLLSFAASDPTLTPLGSPFFVRATNSDKYQMAAVAEIVDYYGWKEVIAVYHDDDYGRNGIAALGDALAEKRCKISYRGPIPPLINFTRGNIMDVLVKIAVLESRVIVLHVNPDSGRMIFDVASFLGMMGNGYAWICTDWLSSVLDSYSPLPSEVVNMMQGVLVLRQHTPDSNGKRAFLSRWKNLANGSLGLNAYGLYAYDSVWILAHALEAFLNQGGNISFSIDSRLLSLNGGHLHLEALRIFNGGQALLSNVLQSNLLGLTGPLKFDPDRSRVRPAYDIINVIGTGYHLVGYWSNYSGLSIEAPESLYSKPPNCSRASQRLNPVFWPDGTTTTPRGWVFPNSGQQLRIGVPIRASFKEFVSLVPGSNDTFKGFCIDVFVAAVNLLPYAVPYRFVGYGDGRKNPNYTNLVQMVEAGNFDGAVGDIAITTSRTRIVDFTQPYTSSGLEVVVAVKELNSGAWSFLQPFTPSMWSVIVITFIAIGVVVWILEHRINDDFRGSPRKQCITILWFSFSTLTYSHKENTVSCPARLVLIIWLFVVLILTSSYTASLTSILTVHQLSSPIKGIDSLRASGERIGYQVGSFAEQYLVQELNISKSRLVELDTPEDFDTALRHGRVGAVVDESPYLNLFLSTHCDFRIVGQEFTRSGWGFAFPRDSPLAPDLSTAILKLSENGELQRIHDKWLTTSTCSQNTSQVESSQLQLRSFVGLFLISGIACALALVIYFSRICYRFYHASKTEVVSDIQGGSRMKHLKTLKSLIDEKKEPSQKKRKKRQETEDLPFGYDTDEETGRTPRRSQTQIVRNGDRE</sequence>
<reference evidence="19" key="1">
    <citation type="submission" date="2022-04" db="EMBL/GenBank/DDBJ databases">
        <title>Carnegiea gigantea Genome sequencing and assembly v2.</title>
        <authorList>
            <person name="Copetti D."/>
            <person name="Sanderson M.J."/>
            <person name="Burquez A."/>
            <person name="Wojciechowski M.F."/>
        </authorList>
    </citation>
    <scope>NUCLEOTIDE SEQUENCE</scope>
    <source>
        <strain evidence="19">SGP5-SGP5p</strain>
        <tissue evidence="19">Aerial part</tissue>
    </source>
</reference>
<comment type="caution">
    <text evidence="19">The sequence shown here is derived from an EMBL/GenBank/DDBJ whole genome shotgun (WGS) entry which is preliminary data.</text>
</comment>
<dbReference type="Pfam" id="PF10613">
    <property type="entry name" value="Lig_chan-Glu_bd"/>
    <property type="match status" value="1"/>
</dbReference>
<feature type="transmembrane region" description="Helical" evidence="16">
    <location>
        <begin position="824"/>
        <end position="843"/>
    </location>
</feature>
<dbReference type="Pfam" id="PF00060">
    <property type="entry name" value="Lig_chan"/>
    <property type="match status" value="1"/>
</dbReference>
<dbReference type="GO" id="GO:1901701">
    <property type="term" value="P:cellular response to oxygen-containing compound"/>
    <property type="evidence" value="ECO:0007669"/>
    <property type="project" value="UniProtKB-ARBA"/>
</dbReference>
<dbReference type="InterPro" id="IPR000337">
    <property type="entry name" value="GPCR_3"/>
</dbReference>
<keyword evidence="20" id="KW-1185">Reference proteome</keyword>
<dbReference type="CDD" id="cd13686">
    <property type="entry name" value="GluR_Plant"/>
    <property type="match status" value="1"/>
</dbReference>
<evidence type="ECO:0000256" key="7">
    <source>
        <dbReference type="ARBA" id="ARBA00023065"/>
    </source>
</evidence>
<proteinExistence type="inferred from homology"/>
<evidence type="ECO:0000256" key="9">
    <source>
        <dbReference type="ARBA" id="ARBA00023170"/>
    </source>
</evidence>
<evidence type="ECO:0000313" key="20">
    <source>
        <dbReference type="Proteomes" id="UP001153076"/>
    </source>
</evidence>
<dbReference type="Proteomes" id="UP001153076">
    <property type="component" value="Unassembled WGS sequence"/>
</dbReference>
<dbReference type="InterPro" id="IPR028082">
    <property type="entry name" value="Peripla_BP_I"/>
</dbReference>
<dbReference type="GO" id="GO:0016020">
    <property type="term" value="C:membrane"/>
    <property type="evidence" value="ECO:0007669"/>
    <property type="project" value="UniProtKB-SubCell"/>
</dbReference>
<dbReference type="PIRSF" id="PIRSF037090">
    <property type="entry name" value="Iontro_Glu-like_rcpt_pln"/>
    <property type="match status" value="1"/>
</dbReference>
<evidence type="ECO:0000256" key="11">
    <source>
        <dbReference type="ARBA" id="ARBA00023286"/>
    </source>
</evidence>
<dbReference type="Pfam" id="PF01094">
    <property type="entry name" value="ANF_receptor"/>
    <property type="match status" value="1"/>
</dbReference>
<dbReference type="FunFam" id="3.40.190.10:FF:000054">
    <property type="entry name" value="Glutamate receptor"/>
    <property type="match status" value="1"/>
</dbReference>
<keyword evidence="4 16" id="KW-0812">Transmembrane</keyword>
<gene>
    <name evidence="19" type="ORF">Cgig2_018107</name>
</gene>
<feature type="disulfide bond" evidence="14">
    <location>
        <begin position="753"/>
        <end position="807"/>
    </location>
</feature>
<dbReference type="FunFam" id="1.10.287.70:FF:000037">
    <property type="entry name" value="Glutamate receptor"/>
    <property type="match status" value="1"/>
</dbReference>
<evidence type="ECO:0000256" key="8">
    <source>
        <dbReference type="ARBA" id="ARBA00023136"/>
    </source>
</evidence>
<dbReference type="SMART" id="SM00079">
    <property type="entry name" value="PBPe"/>
    <property type="match status" value="1"/>
</dbReference>
<keyword evidence="8 13" id="KW-0472">Membrane</keyword>
<evidence type="ECO:0000256" key="14">
    <source>
        <dbReference type="PIRSR" id="PIRSR037090-50"/>
    </source>
</evidence>
<dbReference type="SUPFAM" id="SSF53850">
    <property type="entry name" value="Periplasmic binding protein-like II"/>
    <property type="match status" value="1"/>
</dbReference>
<keyword evidence="5 17" id="KW-0732">Signal</keyword>